<dbReference type="InterPro" id="IPR016024">
    <property type="entry name" value="ARM-type_fold"/>
</dbReference>
<dbReference type="InterPro" id="IPR000403">
    <property type="entry name" value="PI3/4_kinase_cat_dom"/>
</dbReference>
<evidence type="ECO:0000256" key="9">
    <source>
        <dbReference type="ARBA" id="ARBA00022840"/>
    </source>
</evidence>
<dbReference type="SMART" id="SM00146">
    <property type="entry name" value="PI3Kc"/>
    <property type="match status" value="1"/>
</dbReference>
<dbReference type="SMART" id="SM01343">
    <property type="entry name" value="FATC"/>
    <property type="match status" value="1"/>
</dbReference>
<evidence type="ECO:0000256" key="8">
    <source>
        <dbReference type="ARBA" id="ARBA00022777"/>
    </source>
</evidence>
<evidence type="ECO:0000256" key="3">
    <source>
        <dbReference type="ARBA" id="ARBA00012513"/>
    </source>
</evidence>
<dbReference type="RefSeq" id="XP_066614103.1">
    <property type="nucleotide sequence ID" value="XM_066757719.1"/>
</dbReference>
<reference evidence="17 18" key="2">
    <citation type="submission" date="2024-01" db="EMBL/GenBank/DDBJ databases">
        <title>Comparative genomics of Cryptococcus and Kwoniella reveals pathogenesis evolution and contrasting modes of karyotype evolution via chromosome fusion or intercentromeric recombination.</title>
        <authorList>
            <person name="Coelho M.A."/>
            <person name="David-Palma M."/>
            <person name="Shea T."/>
            <person name="Bowers K."/>
            <person name="Mcginley-Smith S."/>
            <person name="Mohammad A.W."/>
            <person name="Gnirke A."/>
            <person name="Yurkov A.M."/>
            <person name="Nowrousian M."/>
            <person name="Sun S."/>
            <person name="Cuomo C.A."/>
            <person name="Heitman J."/>
        </authorList>
    </citation>
    <scope>NUCLEOTIDE SEQUENCE [LARGE SCALE GENOMIC DNA]</scope>
    <source>
        <strain evidence="17 18">IND107</strain>
    </source>
</reference>
<evidence type="ECO:0000256" key="12">
    <source>
        <dbReference type="ARBA" id="ARBA00047899"/>
    </source>
</evidence>
<evidence type="ECO:0000256" key="5">
    <source>
        <dbReference type="ARBA" id="ARBA00022679"/>
    </source>
</evidence>
<dbReference type="InterPro" id="IPR018936">
    <property type="entry name" value="PI3/4_kinase_CS"/>
</dbReference>
<dbReference type="Pfam" id="PF25030">
    <property type="entry name" value="M-HEAT_ATR"/>
    <property type="match status" value="1"/>
</dbReference>
<keyword evidence="10" id="KW-0234">DNA repair</keyword>
<dbReference type="InterPro" id="IPR056802">
    <property type="entry name" value="ATR-like_M-HEAT"/>
</dbReference>
<evidence type="ECO:0000259" key="16">
    <source>
        <dbReference type="PROSITE" id="PS51190"/>
    </source>
</evidence>
<proteinExistence type="inferred from homology"/>
<reference evidence="18" key="1">
    <citation type="submission" date="2015-01" db="EMBL/GenBank/DDBJ databases">
        <title>The Genome Sequence of Cryptococcus gattii MMRL2647.</title>
        <authorList>
            <consortium name="The Broad Institute Genomics Platform"/>
            <person name="Cuomo C."/>
            <person name="Litvintseva A."/>
            <person name="Chen Y."/>
            <person name="Heitman J."/>
            <person name="Sun S."/>
            <person name="Springer D."/>
            <person name="Dromer F."/>
            <person name="Young S."/>
            <person name="Zeng Q."/>
            <person name="Gargeya S."/>
            <person name="Abouelleil A."/>
            <person name="Alvarado L."/>
            <person name="Chapman S.B."/>
            <person name="Gainer-Dewar J."/>
            <person name="Goldberg J."/>
            <person name="Griggs A."/>
            <person name="Gujja S."/>
            <person name="Hansen M."/>
            <person name="Howarth C."/>
            <person name="Imamovic A."/>
            <person name="Larimer J."/>
            <person name="Murphy C."/>
            <person name="Naylor J."/>
            <person name="Pearson M."/>
            <person name="Priest M."/>
            <person name="Roberts A."/>
            <person name="Saif S."/>
            <person name="Shea T."/>
            <person name="Sykes S."/>
            <person name="Wortman J."/>
            <person name="Nusbaum C."/>
            <person name="Birren B."/>
        </authorList>
    </citation>
    <scope>NUCLEOTIDE SEQUENCE [LARGE SCALE GENOMIC DNA]</scope>
    <source>
        <strain evidence="18">IND107</strain>
    </source>
</reference>
<organism evidence="17 18">
    <name type="scientific">Cryptococcus tetragattii IND107</name>
    <dbReference type="NCBI Taxonomy" id="1296105"/>
    <lineage>
        <taxon>Eukaryota</taxon>
        <taxon>Fungi</taxon>
        <taxon>Dikarya</taxon>
        <taxon>Basidiomycota</taxon>
        <taxon>Agaricomycotina</taxon>
        <taxon>Tremellomycetes</taxon>
        <taxon>Tremellales</taxon>
        <taxon>Cryptococcaceae</taxon>
        <taxon>Cryptococcus</taxon>
        <taxon>Cryptococcus gattii species complex</taxon>
    </lineage>
</organism>
<feature type="domain" description="PI3K/PI4K catalytic" evidence="14">
    <location>
        <begin position="1504"/>
        <end position="1810"/>
    </location>
</feature>
<dbReference type="EMBL" id="ATAM02000005">
    <property type="protein sequence ID" value="KAL0249916.1"/>
    <property type="molecule type" value="Genomic_DNA"/>
</dbReference>
<dbReference type="InterPro" id="IPR050517">
    <property type="entry name" value="DDR_Repair_Kinase"/>
</dbReference>
<accession>A0ABR3BVR6</accession>
<comment type="catalytic activity">
    <reaction evidence="12">
        <text>L-threonyl-[protein] + ATP = O-phospho-L-threonyl-[protein] + ADP + H(+)</text>
        <dbReference type="Rhea" id="RHEA:46608"/>
        <dbReference type="Rhea" id="RHEA-COMP:11060"/>
        <dbReference type="Rhea" id="RHEA-COMP:11605"/>
        <dbReference type="ChEBI" id="CHEBI:15378"/>
        <dbReference type="ChEBI" id="CHEBI:30013"/>
        <dbReference type="ChEBI" id="CHEBI:30616"/>
        <dbReference type="ChEBI" id="CHEBI:61977"/>
        <dbReference type="ChEBI" id="CHEBI:456216"/>
        <dbReference type="EC" id="2.7.11.1"/>
    </reaction>
</comment>
<dbReference type="Gene3D" id="3.30.1010.10">
    <property type="entry name" value="Phosphatidylinositol 3-kinase Catalytic Subunit, Chain A, domain 4"/>
    <property type="match status" value="1"/>
</dbReference>
<comment type="similarity">
    <text evidence="2">Belongs to the PI3/PI4-kinase family. ATM subfamily.</text>
</comment>
<evidence type="ECO:0000256" key="10">
    <source>
        <dbReference type="ARBA" id="ARBA00023204"/>
    </source>
</evidence>
<evidence type="ECO:0000256" key="7">
    <source>
        <dbReference type="ARBA" id="ARBA00022763"/>
    </source>
</evidence>
<dbReference type="Pfam" id="PF02259">
    <property type="entry name" value="FAT"/>
    <property type="match status" value="1"/>
</dbReference>
<evidence type="ECO:0000256" key="1">
    <source>
        <dbReference type="ARBA" id="ARBA00004123"/>
    </source>
</evidence>
<evidence type="ECO:0000256" key="2">
    <source>
        <dbReference type="ARBA" id="ARBA00010769"/>
    </source>
</evidence>
<dbReference type="SMART" id="SM00802">
    <property type="entry name" value="UME"/>
    <property type="match status" value="1"/>
</dbReference>
<keyword evidence="6" id="KW-0547">Nucleotide-binding</keyword>
<dbReference type="PROSITE" id="PS00916">
    <property type="entry name" value="PI3_4_KINASE_2"/>
    <property type="match status" value="1"/>
</dbReference>
<dbReference type="SUPFAM" id="SSF48371">
    <property type="entry name" value="ARM repeat"/>
    <property type="match status" value="1"/>
</dbReference>
<dbReference type="SUPFAM" id="SSF56112">
    <property type="entry name" value="Protein kinase-like (PK-like)"/>
    <property type="match status" value="1"/>
</dbReference>
<comment type="subcellular location">
    <subcellularLocation>
        <location evidence="1">Nucleus</location>
    </subcellularLocation>
</comment>
<dbReference type="InterPro" id="IPR003152">
    <property type="entry name" value="FATC_dom"/>
</dbReference>
<evidence type="ECO:0000256" key="6">
    <source>
        <dbReference type="ARBA" id="ARBA00022741"/>
    </source>
</evidence>
<dbReference type="InterPro" id="IPR003151">
    <property type="entry name" value="PIK-rel_kinase_FAT"/>
</dbReference>
<dbReference type="InterPro" id="IPR036940">
    <property type="entry name" value="PI3/4_kinase_cat_sf"/>
</dbReference>
<evidence type="ECO:0000256" key="4">
    <source>
        <dbReference type="ARBA" id="ARBA00022527"/>
    </source>
</evidence>
<dbReference type="PANTHER" id="PTHR11139">
    <property type="entry name" value="ATAXIA TELANGIECTASIA MUTATED ATM -RELATED"/>
    <property type="match status" value="1"/>
</dbReference>
<evidence type="ECO:0000256" key="13">
    <source>
        <dbReference type="ARBA" id="ARBA00048679"/>
    </source>
</evidence>
<evidence type="ECO:0000259" key="15">
    <source>
        <dbReference type="PROSITE" id="PS51189"/>
    </source>
</evidence>
<dbReference type="Gene3D" id="1.10.1070.11">
    <property type="entry name" value="Phosphatidylinositol 3-/4-kinase, catalytic domain"/>
    <property type="match status" value="1"/>
</dbReference>
<comment type="caution">
    <text evidence="17">The sequence shown here is derived from an EMBL/GenBank/DDBJ whole genome shotgun (WGS) entry which is preliminary data.</text>
</comment>
<dbReference type="InterPro" id="IPR011009">
    <property type="entry name" value="Kinase-like_dom_sf"/>
</dbReference>
<keyword evidence="7" id="KW-0227">DNA damage</keyword>
<evidence type="ECO:0000256" key="11">
    <source>
        <dbReference type="ARBA" id="ARBA00023242"/>
    </source>
</evidence>
<sequence length="1842" mass="206502">MAPLATQYDIQGADLQSLLPRLLSEGLTPSGDQQQSNPGDLVQVLLEHCILKPLSLKSTVDAQQATYTLAIIRRQATLSPKFLTETYHQGPFYQWLIPRLLQIACSSIASIPTDESVQVTVYIIQILGRDQPDDEDTWAKGPGRAAQILSQLTLFCQATLFGFAELPSSLSALLSIVSVILQLDLPFALSFLSTACAQLSEASRLIDTSESQLKYIRTVNAALGRNIHQGLTKACAYVSNIDTVDGADGKIALMMFYEKMASAHETLKYDIWWSVLRQCGNLDIRDDSIGFPGICQLLTPVPPRLSCETIKQIVGLDQIKDWEQIAQEISLKTGNSVKLDTISAFLQKDVQKSRKRKRRASENLIANLHELLPDLPDPPEGSTISDVLLQNSRTLSLLFKAQNAGVDHIIAEKNRQRYIEAASTPLRSPATAETAVLLLGDLGRLSQGESLCLVLQLLLRQLGSYNAPLRSLAYTECTPRRQYHSLSLYDLRDLAVHRFHSTELLAHNIAAYTTSACTVAQPRSPNTCGKYRKAKIRTFIYGPHCCMTHGYSENEPRITVESLMGSCMVDLMVILVVELGDQDKTIRRAAKLGLSKAMAYQRTGTDLGAFLKPYMLGVISQLNDMLHDVLGKNRGFNVVFFTTELRHETLNTWAVFTSTLKYADVGPFVGRTTGALVANWPTFDNSAKSIAIRIIDEIADSANDLSQFVEEVVGMDHIDELQRAASLLTAQRKKWPIDVRITKVLDRVAKSIQDLVKGDTFNSVAARLMSTLLSIATRDGDCQELRDLSYECLGIIGALDPDRLGFHVESNTLTIASNFADHKESLDFALHLVRDLLVDAFRATNDTKHQNHLAFAIQELLRFCGFSLKVIHPASKIDPSIRQRWQSLPKDQLETLTPLLESRFTLHDVSFRTFSHPIYVTAPTYREWLQRWATDLISKVMSMPDTDRSVSDSKAIFGVFCGVLRNQDVSVAHHILPHLVLNVLLSGVREYRDEICLEIKTVLQDQVQPTSPADRRSLSAQVIFDLMDHLSKWLRLQRVKGSNQDRGERSKVVEGVLSSIETELMAHAALQSKAYARSLRSFEERIIQLRKERKDTAELQTYFERLHQIYAELDEPDGMEGVSAFVISPSLEHQIREHESTGRWTSAQSCWEVRLQQSPDDPTLHVGLLKCLRNLGHYDWSLQLAPFAAEAAWIIGDWDTVRQVGPDCPPIGQALLALHEDDDLSSVLTRVRREVGAGITGKGYTPVYEALLQLHLVQEIAMIQDTKKEIQIVSKSKNRHKVVQQHVRQLTTSLDSRFYTTSPAFRVREAILSIRRTALGLMNTPSLNPEIGDAWILSSKIARKAGYEQTAYSATLQAREADAPFAFVQEAKLRRAQGSVFKALTDLQNTLAPLATDSKSNENSEDESFRRSRDLAKAITLCDTLESPYYHLGHFYDGQVGDPAQKIIYNYHTCNYYSIALRHGVKYIFQTMPRMLTLWLDLGDTKDAKKKKFISKIHSVVGEAAHDLPAYQKFTRPKKLVFIGSDGKAYPFLCKPHDDLRKDARVMDLNSMINKLLKNVRTYAVMPLNEECGLLEWVTNTHGFKGIVETNYGRQNKKIFINEVIDLLTSTRKQSPPEALTAVFKDKVLPLYQPTVFHEWFLTSWPEPSAWLSSRLAYSRTLAVMSMIGYILGLGDRHGENILFDGLSGDTVHVDLNCLFEKGKTLEIPERVPFRLTHNMVDALGVTGVEAAEITMSILRSNSDSLMSVLEAFVHDPLVEWTSRVSELFAESGSYYQGRGKSDPRDIRSNADKNLHPIKRKLRGVMNEGTVVSVPNQVETLIKEATSPRNLGAMYVGWAPWL</sequence>
<dbReference type="CDD" id="cd00892">
    <property type="entry name" value="PIKKc_ATR"/>
    <property type="match status" value="1"/>
</dbReference>
<keyword evidence="18" id="KW-1185">Reference proteome</keyword>
<dbReference type="GeneID" id="91990075"/>
<name>A0ABR3BVR6_9TREE</name>
<keyword evidence="8" id="KW-0418">Kinase</keyword>
<dbReference type="PANTHER" id="PTHR11139:SF125">
    <property type="entry name" value="SERINE_THREONINE-PROTEIN KINASE MEC1"/>
    <property type="match status" value="1"/>
</dbReference>
<dbReference type="Pfam" id="PF02260">
    <property type="entry name" value="FATC"/>
    <property type="match status" value="1"/>
</dbReference>
<dbReference type="PROSITE" id="PS50290">
    <property type="entry name" value="PI3_4_KINASE_3"/>
    <property type="match status" value="1"/>
</dbReference>
<keyword evidence="11" id="KW-0539">Nucleus</keyword>
<feature type="domain" description="FAT" evidence="15">
    <location>
        <begin position="1064"/>
        <end position="1571"/>
    </location>
</feature>
<gene>
    <name evidence="17" type="ORF">I308_103219</name>
</gene>
<dbReference type="InterPro" id="IPR012993">
    <property type="entry name" value="UME"/>
</dbReference>
<feature type="domain" description="FATC" evidence="16">
    <location>
        <begin position="1810"/>
        <end position="1842"/>
    </location>
</feature>
<dbReference type="EC" id="2.7.11.1" evidence="3"/>
<keyword evidence="9" id="KW-0067">ATP-binding</keyword>
<evidence type="ECO:0000259" key="14">
    <source>
        <dbReference type="PROSITE" id="PS50290"/>
    </source>
</evidence>
<dbReference type="Proteomes" id="UP000054399">
    <property type="component" value="Unassembled WGS sequence"/>
</dbReference>
<keyword evidence="5" id="KW-0808">Transferase</keyword>
<evidence type="ECO:0000313" key="18">
    <source>
        <dbReference type="Proteomes" id="UP000054399"/>
    </source>
</evidence>
<evidence type="ECO:0000313" key="17">
    <source>
        <dbReference type="EMBL" id="KAL0249916.1"/>
    </source>
</evidence>
<dbReference type="PROSITE" id="PS51190">
    <property type="entry name" value="FATC"/>
    <property type="match status" value="1"/>
</dbReference>
<keyword evidence="4" id="KW-0723">Serine/threonine-protein kinase</keyword>
<dbReference type="Pfam" id="PF00454">
    <property type="entry name" value="PI3_PI4_kinase"/>
    <property type="match status" value="1"/>
</dbReference>
<dbReference type="InterPro" id="IPR014009">
    <property type="entry name" value="PIK_FAT"/>
</dbReference>
<dbReference type="PROSITE" id="PS51189">
    <property type="entry name" value="FAT"/>
    <property type="match status" value="1"/>
</dbReference>
<comment type="catalytic activity">
    <reaction evidence="13">
        <text>L-seryl-[protein] + ATP = O-phospho-L-seryl-[protein] + ADP + H(+)</text>
        <dbReference type="Rhea" id="RHEA:17989"/>
        <dbReference type="Rhea" id="RHEA-COMP:9863"/>
        <dbReference type="Rhea" id="RHEA-COMP:11604"/>
        <dbReference type="ChEBI" id="CHEBI:15378"/>
        <dbReference type="ChEBI" id="CHEBI:29999"/>
        <dbReference type="ChEBI" id="CHEBI:30616"/>
        <dbReference type="ChEBI" id="CHEBI:83421"/>
        <dbReference type="ChEBI" id="CHEBI:456216"/>
        <dbReference type="EC" id="2.7.11.1"/>
    </reaction>
</comment>
<protein>
    <recommendedName>
        <fullName evidence="3">non-specific serine/threonine protein kinase</fullName>
        <ecNumber evidence="3">2.7.11.1</ecNumber>
    </recommendedName>
</protein>